<protein>
    <submittedName>
        <fullName evidence="1">Uncharacterized protein</fullName>
    </submittedName>
</protein>
<dbReference type="EMBL" id="LR796252">
    <property type="protein sequence ID" value="CAB4131786.1"/>
    <property type="molecule type" value="Genomic_DNA"/>
</dbReference>
<proteinExistence type="predicted"/>
<reference evidence="1" key="1">
    <citation type="submission" date="2020-04" db="EMBL/GenBank/DDBJ databases">
        <authorList>
            <person name="Chiriac C."/>
            <person name="Salcher M."/>
            <person name="Ghai R."/>
            <person name="Kavagutti S V."/>
        </authorList>
    </citation>
    <scope>NUCLEOTIDE SEQUENCE</scope>
</reference>
<evidence type="ECO:0000313" key="1">
    <source>
        <dbReference type="EMBL" id="CAB4131786.1"/>
    </source>
</evidence>
<sequence length="75" mass="8614">MSSDIRRLPNRQEMFNAVAETLKPVIVATLENATKSCLTCDHFDQVRELCQLNNRRPPARIIAFGCECFEDEIPF</sequence>
<accession>A0A6J5LF21</accession>
<name>A0A6J5LF21_9CAUD</name>
<organism evidence="1">
    <name type="scientific">uncultured Caudovirales phage</name>
    <dbReference type="NCBI Taxonomy" id="2100421"/>
    <lineage>
        <taxon>Viruses</taxon>
        <taxon>Duplodnaviria</taxon>
        <taxon>Heunggongvirae</taxon>
        <taxon>Uroviricota</taxon>
        <taxon>Caudoviricetes</taxon>
        <taxon>Peduoviridae</taxon>
        <taxon>Maltschvirus</taxon>
        <taxon>Maltschvirus maltsch</taxon>
    </lineage>
</organism>
<gene>
    <name evidence="1" type="ORF">UFOVP131_57</name>
</gene>